<dbReference type="SUPFAM" id="SSF56112">
    <property type="entry name" value="Protein kinase-like (PK-like)"/>
    <property type="match status" value="1"/>
</dbReference>
<keyword evidence="6" id="KW-0723">Serine/threonine-protein kinase</keyword>
<dbReference type="SMART" id="SM00220">
    <property type="entry name" value="S_TKc"/>
    <property type="match status" value="1"/>
</dbReference>
<evidence type="ECO:0000256" key="6">
    <source>
        <dbReference type="RuleBase" id="RU000304"/>
    </source>
</evidence>
<dbReference type="GO" id="GO:0004674">
    <property type="term" value="F:protein serine/threonine kinase activity"/>
    <property type="evidence" value="ECO:0007669"/>
    <property type="project" value="UniProtKB-KW"/>
</dbReference>
<dbReference type="Pfam" id="PF00069">
    <property type="entry name" value="Pkinase"/>
    <property type="match status" value="1"/>
</dbReference>
<keyword evidence="6" id="KW-0418">Kinase</keyword>
<dbReference type="InterPro" id="IPR050235">
    <property type="entry name" value="CK1_Ser-Thr_kinase"/>
</dbReference>
<keyword evidence="2 5" id="KW-0547">Nucleotide-binding</keyword>
<dbReference type="EC" id="2.7.11.1" evidence="1"/>
<organism evidence="8">
    <name type="scientific">Blastocystis hominis</name>
    <dbReference type="NCBI Taxonomy" id="12968"/>
    <lineage>
        <taxon>Eukaryota</taxon>
        <taxon>Sar</taxon>
        <taxon>Stramenopiles</taxon>
        <taxon>Bigyra</taxon>
        <taxon>Opalozoa</taxon>
        <taxon>Opalinata</taxon>
        <taxon>Blastocystidae</taxon>
        <taxon>Blastocystis</taxon>
    </lineage>
</organism>
<evidence type="ECO:0000313" key="10">
    <source>
        <dbReference type="Proteomes" id="UP000008312"/>
    </source>
</evidence>
<evidence type="ECO:0000313" key="9">
    <source>
        <dbReference type="EMBL" id="CBK23923.2"/>
    </source>
</evidence>
<dbReference type="PROSITE" id="PS00107">
    <property type="entry name" value="PROTEIN_KINASE_ATP"/>
    <property type="match status" value="1"/>
</dbReference>
<dbReference type="GeneID" id="24920801"/>
<dbReference type="GeneID" id="24919253"/>
<dbReference type="FunFam" id="1.10.510.10:FF:001244">
    <property type="entry name" value="Putative casein kinase I"/>
    <property type="match status" value="1"/>
</dbReference>
<name>D8M1M2_BLAHO</name>
<dbReference type="Gene3D" id="1.10.510.10">
    <property type="entry name" value="Transferase(Phosphotransferase) domain 1"/>
    <property type="match status" value="1"/>
</dbReference>
<dbReference type="PANTHER" id="PTHR11909">
    <property type="entry name" value="CASEIN KINASE-RELATED"/>
    <property type="match status" value="1"/>
</dbReference>
<dbReference type="InterPro" id="IPR008271">
    <property type="entry name" value="Ser/Thr_kinase_AS"/>
</dbReference>
<accession>D8M1M2</accession>
<dbReference type="InterPro" id="IPR000719">
    <property type="entry name" value="Prot_kinase_dom"/>
</dbReference>
<evidence type="ECO:0000259" key="7">
    <source>
        <dbReference type="PROSITE" id="PS50011"/>
    </source>
</evidence>
<dbReference type="PROSITE" id="PS00108">
    <property type="entry name" value="PROTEIN_KINASE_ST"/>
    <property type="match status" value="1"/>
</dbReference>
<evidence type="ECO:0000313" key="8">
    <source>
        <dbReference type="EMBL" id="CBK21961.2"/>
    </source>
</evidence>
<reference evidence="8" key="1">
    <citation type="submission" date="2010-02" db="EMBL/GenBank/DDBJ databases">
        <title>Sequencing and annotation of the Blastocystis hominis genome.</title>
        <authorList>
            <person name="Wincker P."/>
        </authorList>
    </citation>
    <scope>NUCLEOTIDE SEQUENCE</scope>
    <source>
        <strain evidence="8">Singapore isolate B</strain>
    </source>
</reference>
<dbReference type="InterPro" id="IPR017441">
    <property type="entry name" value="Protein_kinase_ATP_BS"/>
</dbReference>
<dbReference type="AlphaFoldDB" id="D8M1M2"/>
<feature type="domain" description="Protein kinase" evidence="7">
    <location>
        <begin position="9"/>
        <end position="277"/>
    </location>
</feature>
<proteinExistence type="inferred from homology"/>
<dbReference type="OrthoDB" id="5800476at2759"/>
<keyword evidence="6" id="KW-0808">Transferase</keyword>
<protein>
    <recommendedName>
        <fullName evidence="4">Casein kinase I</fullName>
        <ecNumber evidence="1">2.7.11.1</ecNumber>
    </recommendedName>
</protein>
<keyword evidence="10" id="KW-1185">Reference proteome</keyword>
<dbReference type="InParanoid" id="D8M1M2"/>
<dbReference type="OMA" id="AKFYKMM"/>
<evidence type="ECO:0000256" key="3">
    <source>
        <dbReference type="ARBA" id="ARBA00022840"/>
    </source>
</evidence>
<dbReference type="EMBL" id="FN668646">
    <property type="protein sequence ID" value="CBK21961.2"/>
    <property type="molecule type" value="Genomic_DNA"/>
</dbReference>
<comment type="similarity">
    <text evidence="6">Belongs to the protein kinase superfamily.</text>
</comment>
<evidence type="ECO:0000256" key="5">
    <source>
        <dbReference type="PROSITE-ProRule" id="PRU10141"/>
    </source>
</evidence>
<dbReference type="RefSeq" id="XP_012897971.1">
    <property type="nucleotide sequence ID" value="XM_013042517.1"/>
</dbReference>
<evidence type="ECO:0000256" key="2">
    <source>
        <dbReference type="ARBA" id="ARBA00022741"/>
    </source>
</evidence>
<dbReference type="PROSITE" id="PS50011">
    <property type="entry name" value="PROTEIN_KINASE_DOM"/>
    <property type="match status" value="1"/>
</dbReference>
<sequence>MDLRVGYNYRLGRKIGGGAFGDIYIGTDISSCEEVAIKLESVTSKNPQLGFEYKVYRLLKGGIGIPSVYYYGVEGTFNVMVMELLGPSLEDLFNYCNRRFTLKTVCMLAQEMLLRIEFLHSKLFIHRDMKPDNFVIGLGKKANIIHLIDFGLSKRYRNPITKAHIPYRENKSLTGTPRYASLGNHLGMEQSRRDDLESLGYIFLYFLKGKLPWQGLRAETKKEKYSKIMELKVQLSVADLCEGYPDELKVYLEYCRALRFDDCPDYAYLRRLFQDLMKRKQIPNDGVYDWMDESLAHNPAVLPKHCIDSSGHLRRDLLRPAPLSYRVNRLVAGECEAWR</sequence>
<evidence type="ECO:0000256" key="1">
    <source>
        <dbReference type="ARBA" id="ARBA00012513"/>
    </source>
</evidence>
<dbReference type="EMBL" id="FN668672">
    <property type="protein sequence ID" value="CBK23923.2"/>
    <property type="molecule type" value="Genomic_DNA"/>
</dbReference>
<dbReference type="InterPro" id="IPR011009">
    <property type="entry name" value="Kinase-like_dom_sf"/>
</dbReference>
<evidence type="ECO:0000256" key="4">
    <source>
        <dbReference type="ARBA" id="ARBA00023860"/>
    </source>
</evidence>
<dbReference type="GO" id="GO:0005524">
    <property type="term" value="F:ATP binding"/>
    <property type="evidence" value="ECO:0007669"/>
    <property type="project" value="UniProtKB-UniRule"/>
</dbReference>
<feature type="binding site" evidence="5">
    <location>
        <position position="38"/>
    </location>
    <ligand>
        <name>ATP</name>
        <dbReference type="ChEBI" id="CHEBI:30616"/>
    </ligand>
</feature>
<gene>
    <name evidence="8" type="ORF">GSBLH_T00002044001</name>
    <name evidence="9" type="ORF">GSBLH_T00003732001</name>
</gene>
<dbReference type="RefSeq" id="XP_012896009.1">
    <property type="nucleotide sequence ID" value="XM_013040555.1"/>
</dbReference>
<keyword evidence="3 5" id="KW-0067">ATP-binding</keyword>
<dbReference type="Proteomes" id="UP000008312">
    <property type="component" value="Unassembled WGS sequence"/>
</dbReference>